<feature type="compositionally biased region" description="Low complexity" evidence="1">
    <location>
        <begin position="123"/>
        <end position="139"/>
    </location>
</feature>
<dbReference type="Pfam" id="PF13917">
    <property type="entry name" value="zf-CCHC_3"/>
    <property type="match status" value="1"/>
</dbReference>
<feature type="region of interest" description="Disordered" evidence="1">
    <location>
        <begin position="33"/>
        <end position="152"/>
    </location>
</feature>
<accession>A0A6A6PCL2</accession>
<evidence type="ECO:0000256" key="1">
    <source>
        <dbReference type="SAM" id="MobiDB-lite"/>
    </source>
</evidence>
<gene>
    <name evidence="2" type="ORF">BDY21DRAFT_360627</name>
</gene>
<feature type="compositionally biased region" description="Basic residues" evidence="1">
    <location>
        <begin position="194"/>
        <end position="212"/>
    </location>
</feature>
<organism evidence="2 3">
    <name type="scientific">Lineolata rhizophorae</name>
    <dbReference type="NCBI Taxonomy" id="578093"/>
    <lineage>
        <taxon>Eukaryota</taxon>
        <taxon>Fungi</taxon>
        <taxon>Dikarya</taxon>
        <taxon>Ascomycota</taxon>
        <taxon>Pezizomycotina</taxon>
        <taxon>Dothideomycetes</taxon>
        <taxon>Dothideomycetes incertae sedis</taxon>
        <taxon>Lineolatales</taxon>
        <taxon>Lineolataceae</taxon>
        <taxon>Lineolata</taxon>
    </lineage>
</organism>
<feature type="compositionally biased region" description="Basic residues" evidence="1">
    <location>
        <begin position="275"/>
        <end position="284"/>
    </location>
</feature>
<proteinExistence type="predicted"/>
<feature type="compositionally biased region" description="Basic and acidic residues" evidence="1">
    <location>
        <begin position="213"/>
        <end position="227"/>
    </location>
</feature>
<dbReference type="EMBL" id="MU001671">
    <property type="protein sequence ID" value="KAF2461532.1"/>
    <property type="molecule type" value="Genomic_DNA"/>
</dbReference>
<dbReference type="OrthoDB" id="437973at2759"/>
<feature type="compositionally biased region" description="Basic and acidic residues" evidence="1">
    <location>
        <begin position="250"/>
        <end position="274"/>
    </location>
</feature>
<feature type="compositionally biased region" description="Basic and acidic residues" evidence="1">
    <location>
        <begin position="69"/>
        <end position="99"/>
    </location>
</feature>
<evidence type="ECO:0000313" key="2">
    <source>
        <dbReference type="EMBL" id="KAF2461532.1"/>
    </source>
</evidence>
<evidence type="ECO:0000313" key="3">
    <source>
        <dbReference type="Proteomes" id="UP000799766"/>
    </source>
</evidence>
<feature type="compositionally biased region" description="Pro residues" evidence="1">
    <location>
        <begin position="175"/>
        <end position="192"/>
    </location>
</feature>
<dbReference type="Proteomes" id="UP000799766">
    <property type="component" value="Unassembled WGS sequence"/>
</dbReference>
<keyword evidence="3" id="KW-1185">Reference proteome</keyword>
<name>A0A6A6PCL2_9PEZI</name>
<feature type="region of interest" description="Disordered" evidence="1">
    <location>
        <begin position="175"/>
        <end position="284"/>
    </location>
</feature>
<sequence length="284" mass="32614">MNRYPRSGRSKATASTLCQKCLKRDTYECKASVQERPYAARPSRTQQLFNPALAPKLSSDAPPGDDDDLLRKKGVADAQLKKAADERRRDHDGDVKLDSDSDLGEGYGRDDEHAKRHRRRADSIASTRSSSSSSRTSNSPIPPRPTSPHFLPQTPPSLLLLFVLNVLFPFPGPQYPPPSRLPQPRPARPPPHALRLRRLVRAPHGTARRRRSARETRDAQPEQERHTRTARAGKAAPEQRHQQHVRVHVVRRERPRSGQGWEEREERHGDEPRRWFRWQRQRIS</sequence>
<dbReference type="AlphaFoldDB" id="A0A6A6PCL2"/>
<reference evidence="2" key="1">
    <citation type="journal article" date="2020" name="Stud. Mycol.">
        <title>101 Dothideomycetes genomes: a test case for predicting lifestyles and emergence of pathogens.</title>
        <authorList>
            <person name="Haridas S."/>
            <person name="Albert R."/>
            <person name="Binder M."/>
            <person name="Bloem J."/>
            <person name="Labutti K."/>
            <person name="Salamov A."/>
            <person name="Andreopoulos B."/>
            <person name="Baker S."/>
            <person name="Barry K."/>
            <person name="Bills G."/>
            <person name="Bluhm B."/>
            <person name="Cannon C."/>
            <person name="Castanera R."/>
            <person name="Culley D."/>
            <person name="Daum C."/>
            <person name="Ezra D."/>
            <person name="Gonzalez J."/>
            <person name="Henrissat B."/>
            <person name="Kuo A."/>
            <person name="Liang C."/>
            <person name="Lipzen A."/>
            <person name="Lutzoni F."/>
            <person name="Magnuson J."/>
            <person name="Mondo S."/>
            <person name="Nolan M."/>
            <person name="Ohm R."/>
            <person name="Pangilinan J."/>
            <person name="Park H.-J."/>
            <person name="Ramirez L."/>
            <person name="Alfaro M."/>
            <person name="Sun H."/>
            <person name="Tritt A."/>
            <person name="Yoshinaga Y."/>
            <person name="Zwiers L.-H."/>
            <person name="Turgeon B."/>
            <person name="Goodwin S."/>
            <person name="Spatafora J."/>
            <person name="Crous P."/>
            <person name="Grigoriev I."/>
        </authorList>
    </citation>
    <scope>NUCLEOTIDE SEQUENCE</scope>
    <source>
        <strain evidence="2">ATCC 16933</strain>
    </source>
</reference>
<protein>
    <submittedName>
        <fullName evidence="2">Uncharacterized protein</fullName>
    </submittedName>
</protein>